<keyword evidence="2" id="KW-0812">Transmembrane</keyword>
<evidence type="ECO:0000256" key="2">
    <source>
        <dbReference type="SAM" id="Phobius"/>
    </source>
</evidence>
<proteinExistence type="predicted"/>
<feature type="region of interest" description="Disordered" evidence="1">
    <location>
        <begin position="40"/>
        <end position="62"/>
    </location>
</feature>
<keyword evidence="2" id="KW-0472">Membrane</keyword>
<keyword evidence="2" id="KW-1133">Transmembrane helix</keyword>
<evidence type="ECO:0000256" key="1">
    <source>
        <dbReference type="SAM" id="MobiDB-lite"/>
    </source>
</evidence>
<comment type="caution">
    <text evidence="4">The sequence shown here is derived from an EMBL/GenBank/DDBJ whole genome shotgun (WGS) entry which is preliminary data.</text>
</comment>
<dbReference type="InterPro" id="IPR025235">
    <property type="entry name" value="DUF4178"/>
</dbReference>
<accession>H0QXK7</accession>
<dbReference type="STRING" id="1077974.GOEFS_035_00900"/>
<organism evidence="4 5">
    <name type="scientific">Gordonia effusa NBRC 100432</name>
    <dbReference type="NCBI Taxonomy" id="1077974"/>
    <lineage>
        <taxon>Bacteria</taxon>
        <taxon>Bacillati</taxon>
        <taxon>Actinomycetota</taxon>
        <taxon>Actinomycetes</taxon>
        <taxon>Mycobacteriales</taxon>
        <taxon>Gordoniaceae</taxon>
        <taxon>Gordonia</taxon>
    </lineage>
</organism>
<dbReference type="EMBL" id="BAEH01000035">
    <property type="protein sequence ID" value="GAB17558.1"/>
    <property type="molecule type" value="Genomic_DNA"/>
</dbReference>
<feature type="transmembrane region" description="Helical" evidence="2">
    <location>
        <begin position="6"/>
        <end position="24"/>
    </location>
</feature>
<reference evidence="4 5" key="1">
    <citation type="submission" date="2011-12" db="EMBL/GenBank/DDBJ databases">
        <title>Whole genome shotgun sequence of Gordonia effusa NBRC 100432.</title>
        <authorList>
            <person name="Yoshida I."/>
            <person name="Takarada H."/>
            <person name="Hosoyama A."/>
            <person name="Tsuchikane K."/>
            <person name="Katsumata H."/>
            <person name="Yamazaki S."/>
            <person name="Fujita N."/>
        </authorList>
    </citation>
    <scope>NUCLEOTIDE SEQUENCE [LARGE SCALE GENOMIC DNA]</scope>
    <source>
        <strain evidence="4 5">NBRC 100432</strain>
    </source>
</reference>
<dbReference type="OrthoDB" id="3775810at2"/>
<evidence type="ECO:0000313" key="5">
    <source>
        <dbReference type="Proteomes" id="UP000035034"/>
    </source>
</evidence>
<protein>
    <recommendedName>
        <fullName evidence="3">DUF4178 domain-containing protein</fullName>
    </recommendedName>
</protein>
<evidence type="ECO:0000313" key="4">
    <source>
        <dbReference type="EMBL" id="GAB17558.1"/>
    </source>
</evidence>
<dbReference type="RefSeq" id="WP_007316896.1">
    <property type="nucleotide sequence ID" value="NZ_BAEH01000035.1"/>
</dbReference>
<feature type="domain" description="DUF4178" evidence="3">
    <location>
        <begin position="64"/>
        <end position="195"/>
    </location>
</feature>
<evidence type="ECO:0000259" key="3">
    <source>
        <dbReference type="Pfam" id="PF13785"/>
    </source>
</evidence>
<dbReference type="AlphaFoldDB" id="H0QXK7"/>
<sequence>MDIAIILIVALLAVIAVFVIFNFLGNRKLRQAEEEALRNRTYRPGDPFSSADDDAVHGNPRDLKPGDLIEIRGQTFAVRGTVRLTQDGYVWTENFIDTGTGRKAWISVEDDPDLEVVLWTELTGVVVAPGPPTIDVEGRRYAFDEEGRARFTSVGTTGVSGTGNMAYHDYQAGNDRLSFEDYGSGWECARGEVLSHAEYRIYPSNPAPEA</sequence>
<gene>
    <name evidence="4" type="ORF">GOEFS_035_00900</name>
</gene>
<keyword evidence="5" id="KW-1185">Reference proteome</keyword>
<dbReference type="eggNOG" id="ENOG5030NRI">
    <property type="taxonomic scope" value="Bacteria"/>
</dbReference>
<name>H0QXK7_9ACTN</name>
<dbReference type="Pfam" id="PF13785">
    <property type="entry name" value="DUF4178"/>
    <property type="match status" value="1"/>
</dbReference>
<dbReference type="Proteomes" id="UP000035034">
    <property type="component" value="Unassembled WGS sequence"/>
</dbReference>